<proteinExistence type="predicted"/>
<dbReference type="InterPro" id="IPR011576">
    <property type="entry name" value="Pyridox_Oxase_N"/>
</dbReference>
<dbReference type="Proteomes" id="UP000245926">
    <property type="component" value="Chromosome"/>
</dbReference>
<evidence type="ECO:0000313" key="2">
    <source>
        <dbReference type="EMBL" id="AWN41065.1"/>
    </source>
</evidence>
<evidence type="ECO:0000259" key="1">
    <source>
        <dbReference type="Pfam" id="PF01243"/>
    </source>
</evidence>
<feature type="domain" description="Pyridoxamine 5'-phosphate oxidase N-terminal" evidence="1">
    <location>
        <begin position="8"/>
        <end position="134"/>
    </location>
</feature>
<dbReference type="SUPFAM" id="SSF50475">
    <property type="entry name" value="FMN-binding split barrel"/>
    <property type="match status" value="1"/>
</dbReference>
<reference evidence="3" key="1">
    <citation type="submission" date="2018-05" db="EMBL/GenBank/DDBJ databases">
        <title>Complete Genome Sequence of Methylobacterium sp. 17SD2-17.</title>
        <authorList>
            <person name="Srinivasan S."/>
        </authorList>
    </citation>
    <scope>NUCLEOTIDE SEQUENCE [LARGE SCALE GENOMIC DNA]</scope>
    <source>
        <strain evidence="3">17SD2-17</strain>
    </source>
</reference>
<organism evidence="2 3">
    <name type="scientific">Methylobacterium durans</name>
    <dbReference type="NCBI Taxonomy" id="2202825"/>
    <lineage>
        <taxon>Bacteria</taxon>
        <taxon>Pseudomonadati</taxon>
        <taxon>Pseudomonadota</taxon>
        <taxon>Alphaproteobacteria</taxon>
        <taxon>Hyphomicrobiales</taxon>
        <taxon>Methylobacteriaceae</taxon>
        <taxon>Methylobacterium</taxon>
    </lineage>
</organism>
<protein>
    <submittedName>
        <fullName evidence="2">Pyridoxamine 5'-phosphate oxidase</fullName>
    </submittedName>
</protein>
<sequence>MAKQFPRLDERLRDFIGRQHVFFTASAAAGTRVNVSPRSTRELRILGDTEAAYLDLTGSGNETAAHLRADGRLTLMLCAFEGLPMILRLYGRGSVLARGGADYARLLDTAFGGTEPPGARQIVHIAIDLVQTSCGYAVPLFDYGGERENLDRWAAAKGEAGLDAYRREKNARSLDGLPTGLFDGA</sequence>
<dbReference type="OrthoDB" id="115989at2"/>
<dbReference type="PANTHER" id="PTHR39336:SF1">
    <property type="entry name" value="PYRIDOXAMINE PHOSPHATE OXIDASE FAMILY PROTEIN (AFU_ORTHOLOGUE AFUA_6G11440)"/>
    <property type="match status" value="1"/>
</dbReference>
<accession>A0A2U8W4M8</accession>
<dbReference type="RefSeq" id="WP_109889750.1">
    <property type="nucleotide sequence ID" value="NZ_CP029550.1"/>
</dbReference>
<evidence type="ECO:0000313" key="3">
    <source>
        <dbReference type="Proteomes" id="UP000245926"/>
    </source>
</evidence>
<keyword evidence="3" id="KW-1185">Reference proteome</keyword>
<dbReference type="KEGG" id="mets:DK389_11670"/>
<dbReference type="Gene3D" id="2.30.110.10">
    <property type="entry name" value="Electron Transport, Fmn-binding Protein, Chain A"/>
    <property type="match status" value="1"/>
</dbReference>
<dbReference type="Pfam" id="PF01243">
    <property type="entry name" value="PNPOx_N"/>
    <property type="match status" value="1"/>
</dbReference>
<dbReference type="AlphaFoldDB" id="A0A2U8W4M8"/>
<name>A0A2U8W4M8_9HYPH</name>
<gene>
    <name evidence="2" type="ORF">DK389_11670</name>
</gene>
<dbReference type="EMBL" id="CP029550">
    <property type="protein sequence ID" value="AWN41065.1"/>
    <property type="molecule type" value="Genomic_DNA"/>
</dbReference>
<dbReference type="InterPro" id="IPR012349">
    <property type="entry name" value="Split_barrel_FMN-bd"/>
</dbReference>
<dbReference type="PANTHER" id="PTHR39336">
    <property type="entry name" value="PYRIDOXAMINE PHOSPHATE OXIDASE FAMILY PROTEIN (AFU_ORTHOLOGUE AFUA_6G11440)"/>
    <property type="match status" value="1"/>
</dbReference>